<dbReference type="InterPro" id="IPR017896">
    <property type="entry name" value="4Fe4S_Fe-S-bd"/>
</dbReference>
<evidence type="ECO:0000313" key="5">
    <source>
        <dbReference type="EMBL" id="ARN81299.1"/>
    </source>
</evidence>
<dbReference type="PRINTS" id="PR00371">
    <property type="entry name" value="FPNCR"/>
</dbReference>
<dbReference type="EMBL" id="CP019948">
    <property type="protein sequence ID" value="ARN81299.1"/>
    <property type="molecule type" value="Genomic_DNA"/>
</dbReference>
<name>A0A1W6MUY7_9HYPH</name>
<dbReference type="CDD" id="cd00207">
    <property type="entry name" value="fer2"/>
    <property type="match status" value="1"/>
</dbReference>
<dbReference type="InterPro" id="IPR050415">
    <property type="entry name" value="MRET"/>
</dbReference>
<feature type="domain" description="4Fe-4S ferredoxin-type" evidence="3">
    <location>
        <begin position="30"/>
        <end position="61"/>
    </location>
</feature>
<sequence length="342" mass="36113">MYKINLLTRDGASIAFDAESSETLLDAAAKAKIILPSVCREGGCGVCRVTCRSGAVTLNAYSTAALSDDARAEGDILLCRAKAQSNLELSAPFDKAVVGFAPVPERAARLSEIAPAGAGAVRLVLHYEDDAAYGRAADFIPGQFVELTHPETSTRRAYSLANTPNWDGKLEFFIRLHPRGVFSDYLKGAAKPGDLLLVKGPQGSFAADEASQAARWFVAGGTGVAPMLSILRQMAELGDARETRLFFGVNTQEELFALEAIDALKQVLPRLATTICIWKPLPGWTGFAGTPADALAAALAEADGIPDLYVCGPPALIQATQAVGCKAGVPRDRIFSEPFAAA</sequence>
<dbReference type="PRINTS" id="PR00410">
    <property type="entry name" value="PHEHYDRXLASE"/>
</dbReference>
<dbReference type="STRING" id="655015.B1812_09645"/>
<keyword evidence="6" id="KW-1185">Reference proteome</keyword>
<dbReference type="PANTHER" id="PTHR47354">
    <property type="entry name" value="NADH OXIDOREDUCTASE HCR"/>
    <property type="match status" value="1"/>
</dbReference>
<dbReference type="GO" id="GO:0051537">
    <property type="term" value="F:2 iron, 2 sulfur cluster binding"/>
    <property type="evidence" value="ECO:0007669"/>
    <property type="project" value="InterPro"/>
</dbReference>
<dbReference type="PROSITE" id="PS51085">
    <property type="entry name" value="2FE2S_FER_2"/>
    <property type="match status" value="1"/>
</dbReference>
<dbReference type="RefSeq" id="WP_085771393.1">
    <property type="nucleotide sequence ID" value="NZ_AP027149.1"/>
</dbReference>
<dbReference type="SUPFAM" id="SSF52343">
    <property type="entry name" value="Ferredoxin reductase-like, C-terminal NADP-linked domain"/>
    <property type="match status" value="1"/>
</dbReference>
<comment type="cofactor">
    <cofactor evidence="1">
        <name>[2Fe-2S] cluster</name>
        <dbReference type="ChEBI" id="CHEBI:190135"/>
    </cofactor>
</comment>
<dbReference type="Pfam" id="PF00970">
    <property type="entry name" value="FAD_binding_6"/>
    <property type="match status" value="1"/>
</dbReference>
<dbReference type="InterPro" id="IPR001433">
    <property type="entry name" value="OxRdtase_FAD/NAD-bd"/>
</dbReference>
<protein>
    <submittedName>
        <fullName evidence="5">Oxidoreductase</fullName>
    </submittedName>
</protein>
<dbReference type="InterPro" id="IPR012675">
    <property type="entry name" value="Beta-grasp_dom_sf"/>
</dbReference>
<gene>
    <name evidence="5" type="ORF">B1812_09645</name>
</gene>
<dbReference type="PANTHER" id="PTHR47354:SF5">
    <property type="entry name" value="PROTEIN RFBI"/>
    <property type="match status" value="1"/>
</dbReference>
<evidence type="ECO:0000256" key="1">
    <source>
        <dbReference type="ARBA" id="ARBA00034078"/>
    </source>
</evidence>
<dbReference type="PROSITE" id="PS00197">
    <property type="entry name" value="2FE2S_FER_1"/>
    <property type="match status" value="1"/>
</dbReference>
<dbReference type="InterPro" id="IPR001709">
    <property type="entry name" value="Flavoprot_Pyr_Nucl_cyt_Rdtase"/>
</dbReference>
<dbReference type="SUPFAM" id="SSF54292">
    <property type="entry name" value="2Fe-2S ferredoxin-like"/>
    <property type="match status" value="1"/>
</dbReference>
<accession>A0A1W6MUY7</accession>
<evidence type="ECO:0000259" key="2">
    <source>
        <dbReference type="PROSITE" id="PS51085"/>
    </source>
</evidence>
<dbReference type="InterPro" id="IPR017938">
    <property type="entry name" value="Riboflavin_synthase-like_b-brl"/>
</dbReference>
<dbReference type="InterPro" id="IPR036010">
    <property type="entry name" value="2Fe-2S_ferredoxin-like_sf"/>
</dbReference>
<dbReference type="InterPro" id="IPR017927">
    <property type="entry name" value="FAD-bd_FR_type"/>
</dbReference>
<dbReference type="InterPro" id="IPR001041">
    <property type="entry name" value="2Fe-2S_ferredoxin-type"/>
</dbReference>
<organism evidence="5 6">
    <name type="scientific">Methylocystis bryophila</name>
    <dbReference type="NCBI Taxonomy" id="655015"/>
    <lineage>
        <taxon>Bacteria</taxon>
        <taxon>Pseudomonadati</taxon>
        <taxon>Pseudomonadota</taxon>
        <taxon>Alphaproteobacteria</taxon>
        <taxon>Hyphomicrobiales</taxon>
        <taxon>Methylocystaceae</taxon>
        <taxon>Methylocystis</taxon>
    </lineage>
</organism>
<feature type="domain" description="FAD-binding FR-type" evidence="4">
    <location>
        <begin position="103"/>
        <end position="208"/>
    </location>
</feature>
<dbReference type="Gene3D" id="3.10.20.30">
    <property type="match status" value="1"/>
</dbReference>
<dbReference type="AlphaFoldDB" id="A0A1W6MUY7"/>
<evidence type="ECO:0000259" key="4">
    <source>
        <dbReference type="PROSITE" id="PS51384"/>
    </source>
</evidence>
<proteinExistence type="predicted"/>
<dbReference type="OrthoDB" id="9806195at2"/>
<evidence type="ECO:0000313" key="6">
    <source>
        <dbReference type="Proteomes" id="UP000193978"/>
    </source>
</evidence>
<dbReference type="PROSITE" id="PS51379">
    <property type="entry name" value="4FE4S_FER_2"/>
    <property type="match status" value="1"/>
</dbReference>
<dbReference type="Proteomes" id="UP000193978">
    <property type="component" value="Chromosome"/>
</dbReference>
<dbReference type="Gene3D" id="2.40.30.10">
    <property type="entry name" value="Translation factors"/>
    <property type="match status" value="1"/>
</dbReference>
<dbReference type="KEGG" id="mbry:B1812_09645"/>
<dbReference type="Pfam" id="PF00175">
    <property type="entry name" value="NAD_binding_1"/>
    <property type="match status" value="1"/>
</dbReference>
<dbReference type="Gene3D" id="3.40.50.80">
    <property type="entry name" value="Nucleotide-binding domain of ferredoxin-NADP reductase (FNR) module"/>
    <property type="match status" value="1"/>
</dbReference>
<dbReference type="InterPro" id="IPR039261">
    <property type="entry name" value="FNR_nucleotide-bd"/>
</dbReference>
<dbReference type="InterPro" id="IPR008333">
    <property type="entry name" value="Cbr1-like_FAD-bd_dom"/>
</dbReference>
<evidence type="ECO:0000259" key="3">
    <source>
        <dbReference type="PROSITE" id="PS51379"/>
    </source>
</evidence>
<dbReference type="Pfam" id="PF00111">
    <property type="entry name" value="Fer2"/>
    <property type="match status" value="1"/>
</dbReference>
<dbReference type="PROSITE" id="PS51384">
    <property type="entry name" value="FAD_FR"/>
    <property type="match status" value="1"/>
</dbReference>
<dbReference type="GO" id="GO:0016491">
    <property type="term" value="F:oxidoreductase activity"/>
    <property type="evidence" value="ECO:0007669"/>
    <property type="project" value="InterPro"/>
</dbReference>
<feature type="domain" description="2Fe-2S ferredoxin-type" evidence="2">
    <location>
        <begin position="2"/>
        <end position="95"/>
    </location>
</feature>
<reference evidence="5 6" key="1">
    <citation type="submission" date="2017-02" db="EMBL/GenBank/DDBJ databases">
        <authorList>
            <person name="Peterson S.W."/>
        </authorList>
    </citation>
    <scope>NUCLEOTIDE SEQUENCE [LARGE SCALE GENOMIC DNA]</scope>
    <source>
        <strain evidence="5 6">S285</strain>
    </source>
</reference>
<dbReference type="InterPro" id="IPR006058">
    <property type="entry name" value="2Fe2S_fd_BS"/>
</dbReference>
<dbReference type="SUPFAM" id="SSF63380">
    <property type="entry name" value="Riboflavin synthase domain-like"/>
    <property type="match status" value="1"/>
</dbReference>